<dbReference type="CDD" id="cd07091">
    <property type="entry name" value="ALDH_F1-2_Ald2-like"/>
    <property type="match status" value="1"/>
</dbReference>
<dbReference type="FunFam" id="3.40.605.10:FF:000007">
    <property type="entry name" value="NAD/NADP-dependent betaine aldehyde dehydrogenase"/>
    <property type="match status" value="1"/>
</dbReference>
<keyword evidence="7" id="KW-1185">Reference proteome</keyword>
<evidence type="ECO:0000256" key="1">
    <source>
        <dbReference type="ARBA" id="ARBA00009986"/>
    </source>
</evidence>
<dbReference type="EMBL" id="KQ087209">
    <property type="protein sequence ID" value="KLT42115.1"/>
    <property type="molecule type" value="Genomic_DNA"/>
</dbReference>
<accession>A0A0J0XLY3</accession>
<dbReference type="STRING" id="879819.A0A0J0XLY3"/>
<dbReference type="SUPFAM" id="SSF53720">
    <property type="entry name" value="ALDH-like"/>
    <property type="match status" value="1"/>
</dbReference>
<evidence type="ECO:0000256" key="2">
    <source>
        <dbReference type="ARBA" id="ARBA00023002"/>
    </source>
</evidence>
<dbReference type="PANTHER" id="PTHR11699">
    <property type="entry name" value="ALDEHYDE DEHYDROGENASE-RELATED"/>
    <property type="match status" value="1"/>
</dbReference>
<dbReference type="InterPro" id="IPR015590">
    <property type="entry name" value="Aldehyde_DH_dom"/>
</dbReference>
<proteinExistence type="inferred from homology"/>
<dbReference type="Proteomes" id="UP000053611">
    <property type="component" value="Unassembled WGS sequence"/>
</dbReference>
<dbReference type="FunFam" id="3.40.605.10:FF:000026">
    <property type="entry name" value="Aldehyde dehydrogenase, putative"/>
    <property type="match status" value="1"/>
</dbReference>
<dbReference type="FunFam" id="3.40.309.10:FF:000012">
    <property type="entry name" value="Betaine aldehyde dehydrogenase"/>
    <property type="match status" value="1"/>
</dbReference>
<gene>
    <name evidence="6" type="ORF">CC85DRAFT_302667</name>
</gene>
<dbReference type="InterPro" id="IPR016161">
    <property type="entry name" value="Ald_DH/histidinol_DH"/>
</dbReference>
<dbReference type="OrthoDB" id="310895at2759"/>
<dbReference type="Gene3D" id="3.40.309.10">
    <property type="entry name" value="Aldehyde Dehydrogenase, Chain A, domain 2"/>
    <property type="match status" value="1"/>
</dbReference>
<comment type="similarity">
    <text evidence="1 4">Belongs to the aldehyde dehydrogenase family.</text>
</comment>
<evidence type="ECO:0000313" key="7">
    <source>
        <dbReference type="Proteomes" id="UP000053611"/>
    </source>
</evidence>
<dbReference type="InterPro" id="IPR016162">
    <property type="entry name" value="Ald_DH_N"/>
</dbReference>
<reference evidence="6 7" key="1">
    <citation type="submission" date="2015-03" db="EMBL/GenBank/DDBJ databases">
        <title>Genomics and transcriptomics of the oil-accumulating basidiomycete yeast T. oleaginosus allow insights into substrate utilization and the diverse evolutionary trajectories of mating systems in fungi.</title>
        <authorList>
            <consortium name="DOE Joint Genome Institute"/>
            <person name="Kourist R."/>
            <person name="Kracht O."/>
            <person name="Bracharz F."/>
            <person name="Lipzen A."/>
            <person name="Nolan M."/>
            <person name="Ohm R."/>
            <person name="Grigoriev I."/>
            <person name="Sun S."/>
            <person name="Heitman J."/>
            <person name="Bruck T."/>
            <person name="Nowrousian M."/>
        </authorList>
    </citation>
    <scope>NUCLEOTIDE SEQUENCE [LARGE SCALE GENOMIC DNA]</scope>
    <source>
        <strain evidence="6 7">IBC0246</strain>
    </source>
</reference>
<dbReference type="InterPro" id="IPR016163">
    <property type="entry name" value="Ald_DH_C"/>
</dbReference>
<dbReference type="RefSeq" id="XP_018278606.1">
    <property type="nucleotide sequence ID" value="XM_018425402.1"/>
</dbReference>
<dbReference type="AlphaFoldDB" id="A0A0J0XLY3"/>
<dbReference type="Gene3D" id="3.40.605.10">
    <property type="entry name" value="Aldehyde Dehydrogenase, Chain A, domain 1"/>
    <property type="match status" value="1"/>
</dbReference>
<evidence type="ECO:0000256" key="4">
    <source>
        <dbReference type="RuleBase" id="RU003345"/>
    </source>
</evidence>
<dbReference type="InterPro" id="IPR029510">
    <property type="entry name" value="Ald_DH_CS_GLU"/>
</dbReference>
<keyword evidence="2 4" id="KW-0560">Oxidoreductase</keyword>
<evidence type="ECO:0000256" key="3">
    <source>
        <dbReference type="PROSITE-ProRule" id="PRU10007"/>
    </source>
</evidence>
<dbReference type="GeneID" id="28986005"/>
<evidence type="ECO:0000259" key="5">
    <source>
        <dbReference type="Pfam" id="PF00171"/>
    </source>
</evidence>
<evidence type="ECO:0000313" key="6">
    <source>
        <dbReference type="EMBL" id="KLT42115.1"/>
    </source>
</evidence>
<dbReference type="PROSITE" id="PS00070">
    <property type="entry name" value="ALDEHYDE_DEHYDR_CYS"/>
    <property type="match status" value="1"/>
</dbReference>
<dbReference type="Pfam" id="PF00171">
    <property type="entry name" value="Aldedh"/>
    <property type="match status" value="1"/>
</dbReference>
<protein>
    <submittedName>
        <fullName evidence="6">Putative aldehyde dehydrogenase</fullName>
    </submittedName>
</protein>
<dbReference type="InterPro" id="IPR016160">
    <property type="entry name" value="Ald_DH_CS_CYS"/>
</dbReference>
<name>A0A0J0XLY3_9TREE</name>
<sequence>MTKNADTITVAGVQLNTGLFINNEWVAGRGEPLQSIDPATEEVIATIQTATPEDVDDAVAAARNAFENTWGTNVSGQERGQLLFALADQVEQNIERLAALEVVDAGKPCAWARVDMEDTVACLRYYAGWADKIHGTTIEIDDKEKHAVARKEPIGVVAQIVPWNYPILMLAWKVGPALAAGCSIVFKAAEQTPLSTLLFAELVRAAGYPAGAFNLVNGVGAVTGDALARHMDVDKIAFTGSTATGRRIAVAAAQSNLKAVTLELGGKSPNIVFEDADVGEAAKWAAFGVFENMGQSCSAGSRVLVQAGVYDAFVAEFKRQAEAFAVGDVNDPKTFQGPQVSKLQFDKIMGYIAEGKKGARLVTGGERHGSKGYFVQPTVFADVEMGTKIADEEIFGPVASVIKFGSEEEGIKIANDTSYGLAAAVHSQNYARVQRVTRRLKAGTVWVNQYTLLSHAIPFGGYKQSGWGRELGAAGLEPYLTTKSVHHYYGGPFEWPINLSKL</sequence>
<organism evidence="6 7">
    <name type="scientific">Cutaneotrichosporon oleaginosum</name>
    <dbReference type="NCBI Taxonomy" id="879819"/>
    <lineage>
        <taxon>Eukaryota</taxon>
        <taxon>Fungi</taxon>
        <taxon>Dikarya</taxon>
        <taxon>Basidiomycota</taxon>
        <taxon>Agaricomycotina</taxon>
        <taxon>Tremellomycetes</taxon>
        <taxon>Trichosporonales</taxon>
        <taxon>Trichosporonaceae</taxon>
        <taxon>Cutaneotrichosporon</taxon>
    </lineage>
</organism>
<feature type="domain" description="Aldehyde dehydrogenase" evidence="5">
    <location>
        <begin position="25"/>
        <end position="485"/>
    </location>
</feature>
<dbReference type="GO" id="GO:0004030">
    <property type="term" value="F:aldehyde dehydrogenase [NAD(P)+] activity"/>
    <property type="evidence" value="ECO:0007669"/>
    <property type="project" value="UniProtKB-ARBA"/>
</dbReference>
<feature type="active site" evidence="3">
    <location>
        <position position="263"/>
    </location>
</feature>
<dbReference type="PROSITE" id="PS00687">
    <property type="entry name" value="ALDEHYDE_DEHYDR_GLU"/>
    <property type="match status" value="1"/>
</dbReference>